<evidence type="ECO:0000313" key="1">
    <source>
        <dbReference type="EMBL" id="TEA41100.1"/>
    </source>
</evidence>
<comment type="caution">
    <text evidence="1">The sequence shown here is derived from an EMBL/GenBank/DDBJ whole genome shotgun (WGS) entry which is preliminary data.</text>
</comment>
<proteinExistence type="predicted"/>
<dbReference type="Proteomes" id="UP000295264">
    <property type="component" value="Unassembled WGS sequence"/>
</dbReference>
<sequence length="44" mass="4961">MGNVVYGAHFTKVIIVFSEKQFSKGPLKYLTEKSSKKNNPCDLL</sequence>
<name>A0A484H1C6_SOUCH</name>
<gene>
    <name evidence="1" type="ORF">DBR06_SOUSAS29010016</name>
</gene>
<protein>
    <submittedName>
        <fullName evidence="1">Uncharacterized protein</fullName>
    </submittedName>
</protein>
<keyword evidence="2" id="KW-1185">Reference proteome</keyword>
<accession>A0A484H1C6</accession>
<dbReference type="EMBL" id="QWLN02001715">
    <property type="protein sequence ID" value="TEA41100.1"/>
    <property type="molecule type" value="Genomic_DNA"/>
</dbReference>
<reference evidence="1 2" key="1">
    <citation type="journal article" date="2018" name="Genomics">
        <title>Molecular footprints of inshore aquatic adaptation in Indo-Pacific humpback dolphin (Sousa chinensis).</title>
        <authorList>
            <person name="Ming Y."/>
            <person name="Jian J."/>
            <person name="Yu F."/>
            <person name="Yu X."/>
            <person name="Wang J."/>
            <person name="Liu W."/>
        </authorList>
    </citation>
    <scope>NUCLEOTIDE SEQUENCE [LARGE SCALE GENOMIC DNA]</scope>
    <source>
        <strain evidence="1">MY-2018</strain>
        <tissue evidence="1">Skin</tissue>
    </source>
</reference>
<evidence type="ECO:0000313" key="2">
    <source>
        <dbReference type="Proteomes" id="UP000295264"/>
    </source>
</evidence>
<dbReference type="AlphaFoldDB" id="A0A484H1C6"/>
<organism evidence="1 2">
    <name type="scientific">Sousa chinensis</name>
    <name type="common">Indo-pacific humpbacked dolphin</name>
    <name type="synonym">Steno chinensis</name>
    <dbReference type="NCBI Taxonomy" id="103600"/>
    <lineage>
        <taxon>Eukaryota</taxon>
        <taxon>Metazoa</taxon>
        <taxon>Chordata</taxon>
        <taxon>Craniata</taxon>
        <taxon>Vertebrata</taxon>
        <taxon>Euteleostomi</taxon>
        <taxon>Mammalia</taxon>
        <taxon>Eutheria</taxon>
        <taxon>Laurasiatheria</taxon>
        <taxon>Artiodactyla</taxon>
        <taxon>Whippomorpha</taxon>
        <taxon>Cetacea</taxon>
        <taxon>Odontoceti</taxon>
        <taxon>Delphinidae</taxon>
        <taxon>Sousa</taxon>
    </lineage>
</organism>